<organism evidence="4">
    <name type="scientific">Rodentolepis nana</name>
    <name type="common">Dwarf tapeworm</name>
    <name type="synonym">Hymenolepis nana</name>
    <dbReference type="NCBI Taxonomy" id="102285"/>
    <lineage>
        <taxon>Eukaryota</taxon>
        <taxon>Metazoa</taxon>
        <taxon>Spiralia</taxon>
        <taxon>Lophotrochozoa</taxon>
        <taxon>Platyhelminthes</taxon>
        <taxon>Cestoda</taxon>
        <taxon>Eucestoda</taxon>
        <taxon>Cyclophyllidea</taxon>
        <taxon>Hymenolepididae</taxon>
        <taxon>Rodentolepis</taxon>
    </lineage>
</organism>
<dbReference type="WBParaSite" id="HNAJ_0000953201-mRNA-1">
    <property type="protein sequence ID" value="HNAJ_0000953201-mRNA-1"/>
    <property type="gene ID" value="HNAJ_0000953201"/>
</dbReference>
<feature type="region of interest" description="Disordered" evidence="1">
    <location>
        <begin position="90"/>
        <end position="110"/>
    </location>
</feature>
<gene>
    <name evidence="2" type="ORF">HNAJ_LOCUS9527</name>
</gene>
<dbReference type="EMBL" id="UZAE01012642">
    <property type="protein sequence ID" value="VDO06060.1"/>
    <property type="molecule type" value="Genomic_DNA"/>
</dbReference>
<proteinExistence type="predicted"/>
<keyword evidence="3" id="KW-1185">Reference proteome</keyword>
<sequence length="395" mass="43577">MNVRSVPVAPTNGSVSSTLPHPITVHFVADWWRHKCKVLLGMRHCKSIRHPTLHAYADFASYFGLDENQDYIDMASHNSFDNQASALLDRHQQSPNAQPPPSSSPNFLGAGSSPIVFSQPALNLNLLRSMDDNPNSPPIPPHQTASIGSALTTVGAVLRSAVPPTNSAGCVLIDRQPQPIEAVQNLVSQLREEIAIRDAQIARLTGEVKSLRRLVGDRNRDVDQLRSVLDQKYIPANSTNHASTADPIIDGNITTGVINEFVDYGEGRSIQIPLVPSPQPQVQGPPARIKKQGVCGESVSRNANIGFVHYEKDHNKSRHVTTRLFYLGTIVVRIRGAKLDCIHRKEFDMQMGNRVCFVHLSKCLFWGHDSIWGGASVQMIFADEKRKVTLEVTVF</sequence>
<dbReference type="AlphaFoldDB" id="A0A0R3TPV4"/>
<evidence type="ECO:0000256" key="1">
    <source>
        <dbReference type="SAM" id="MobiDB-lite"/>
    </source>
</evidence>
<evidence type="ECO:0000313" key="3">
    <source>
        <dbReference type="Proteomes" id="UP000278807"/>
    </source>
</evidence>
<dbReference type="OrthoDB" id="63267at2759"/>
<dbReference type="STRING" id="102285.A0A0R3TPV4"/>
<reference evidence="4" key="1">
    <citation type="submission" date="2017-02" db="UniProtKB">
        <authorList>
            <consortium name="WormBaseParasite"/>
        </authorList>
    </citation>
    <scope>IDENTIFICATION</scope>
</reference>
<protein>
    <submittedName>
        <fullName evidence="2 4">Uncharacterized protein</fullName>
    </submittedName>
</protein>
<accession>A0A0R3TPV4</accession>
<name>A0A0R3TPV4_RODNA</name>
<dbReference type="Proteomes" id="UP000278807">
    <property type="component" value="Unassembled WGS sequence"/>
</dbReference>
<evidence type="ECO:0000313" key="2">
    <source>
        <dbReference type="EMBL" id="VDO06060.1"/>
    </source>
</evidence>
<reference evidence="2 3" key="2">
    <citation type="submission" date="2018-11" db="EMBL/GenBank/DDBJ databases">
        <authorList>
            <consortium name="Pathogen Informatics"/>
        </authorList>
    </citation>
    <scope>NUCLEOTIDE SEQUENCE [LARGE SCALE GENOMIC DNA]</scope>
</reference>
<evidence type="ECO:0000313" key="4">
    <source>
        <dbReference type="WBParaSite" id="HNAJ_0000953201-mRNA-1"/>
    </source>
</evidence>